<dbReference type="InterPro" id="IPR046347">
    <property type="entry name" value="bZIP_sf"/>
</dbReference>
<dbReference type="InterPro" id="IPR004827">
    <property type="entry name" value="bZIP"/>
</dbReference>
<protein>
    <recommendedName>
        <fullName evidence="8">BZIP domain-containing protein</fullName>
    </recommendedName>
</protein>
<comment type="caution">
    <text evidence="9">The sequence shown here is derived from an EMBL/GenBank/DDBJ whole genome shotgun (WGS) entry which is preliminary data.</text>
</comment>
<feature type="region of interest" description="Disordered" evidence="7">
    <location>
        <begin position="245"/>
        <end position="289"/>
    </location>
</feature>
<feature type="region of interest" description="Disordered" evidence="7">
    <location>
        <begin position="1295"/>
        <end position="1504"/>
    </location>
</feature>
<evidence type="ECO:0000256" key="6">
    <source>
        <dbReference type="ARBA" id="ARBA00023242"/>
    </source>
</evidence>
<keyword evidence="6" id="KW-0539">Nucleus</keyword>
<feature type="compositionally biased region" description="Polar residues" evidence="7">
    <location>
        <begin position="309"/>
        <end position="341"/>
    </location>
</feature>
<dbReference type="FunFam" id="1.20.5.170:FF:000067">
    <property type="entry name" value="BZIP transcription factor"/>
    <property type="match status" value="1"/>
</dbReference>
<dbReference type="PANTHER" id="PTHR14927">
    <property type="entry name" value="NUCLEOLAR PROTEIN 10"/>
    <property type="match status" value="1"/>
</dbReference>
<dbReference type="EMBL" id="VIBQ01000013">
    <property type="protein sequence ID" value="KAB8346161.1"/>
    <property type="molecule type" value="Genomic_DNA"/>
</dbReference>
<dbReference type="PROSITE" id="PS50217">
    <property type="entry name" value="BZIP"/>
    <property type="match status" value="1"/>
</dbReference>
<evidence type="ECO:0000259" key="8">
    <source>
        <dbReference type="PROSITE" id="PS50217"/>
    </source>
</evidence>
<comment type="subcellular location">
    <subcellularLocation>
        <location evidence="1">Cytoplasm</location>
    </subcellularLocation>
    <subcellularLocation>
        <location evidence="2">Nucleus</location>
        <location evidence="2">Nucleolus</location>
    </subcellularLocation>
</comment>
<evidence type="ECO:0000256" key="2">
    <source>
        <dbReference type="ARBA" id="ARBA00004604"/>
    </source>
</evidence>
<feature type="compositionally biased region" description="Polar residues" evidence="7">
    <location>
        <begin position="250"/>
        <end position="283"/>
    </location>
</feature>
<dbReference type="Pfam" id="PF23097">
    <property type="entry name" value="NOL10_2nd"/>
    <property type="match status" value="1"/>
</dbReference>
<evidence type="ECO:0000313" key="9">
    <source>
        <dbReference type="EMBL" id="KAB8346161.1"/>
    </source>
</evidence>
<dbReference type="Pfam" id="PF23098">
    <property type="entry name" value="Beta-prop_NOL10_N"/>
    <property type="match status" value="1"/>
</dbReference>
<feature type="region of interest" description="Disordered" evidence="7">
    <location>
        <begin position="1227"/>
        <end position="1282"/>
    </location>
</feature>
<keyword evidence="4" id="KW-0853">WD repeat</keyword>
<dbReference type="InterPro" id="IPR036322">
    <property type="entry name" value="WD40_repeat_dom_sf"/>
</dbReference>
<feature type="region of interest" description="Disordered" evidence="7">
    <location>
        <begin position="210"/>
        <end position="230"/>
    </location>
</feature>
<dbReference type="SMART" id="SM00338">
    <property type="entry name" value="BRLZ"/>
    <property type="match status" value="1"/>
</dbReference>
<evidence type="ECO:0000256" key="4">
    <source>
        <dbReference type="ARBA" id="ARBA00022574"/>
    </source>
</evidence>
<feature type="compositionally biased region" description="Basic and acidic residues" evidence="7">
    <location>
        <begin position="120"/>
        <end position="132"/>
    </location>
</feature>
<feature type="region of interest" description="Disordered" evidence="7">
    <location>
        <begin position="309"/>
        <end position="387"/>
    </location>
</feature>
<name>A0A5N6KUV5_9ROSI</name>
<dbReference type="GO" id="GO:0000462">
    <property type="term" value="P:maturation of SSU-rRNA from tricistronic rRNA transcript (SSU-rRNA, 5.8S rRNA, LSU-rRNA)"/>
    <property type="evidence" value="ECO:0007669"/>
    <property type="project" value="TreeGrafter"/>
</dbReference>
<feature type="compositionally biased region" description="Low complexity" evidence="7">
    <location>
        <begin position="342"/>
        <end position="378"/>
    </location>
</feature>
<dbReference type="Gene3D" id="2.130.10.10">
    <property type="entry name" value="YVTN repeat-like/Quinoprotein amine dehydrogenase"/>
    <property type="match status" value="1"/>
</dbReference>
<dbReference type="GO" id="GO:0030686">
    <property type="term" value="C:90S preribosome"/>
    <property type="evidence" value="ECO:0007669"/>
    <property type="project" value="TreeGrafter"/>
</dbReference>
<feature type="region of interest" description="Disordered" evidence="7">
    <location>
        <begin position="1189"/>
        <end position="1210"/>
    </location>
</feature>
<feature type="compositionally biased region" description="Low complexity" evidence="7">
    <location>
        <begin position="1327"/>
        <end position="1341"/>
    </location>
</feature>
<dbReference type="InterPro" id="IPR056550">
    <property type="entry name" value="NOL10_2nd"/>
</dbReference>
<dbReference type="Gene3D" id="1.10.238.100">
    <property type="entry name" value="YAP1 redox domain. Chain B"/>
    <property type="match status" value="1"/>
</dbReference>
<dbReference type="CDD" id="cd14688">
    <property type="entry name" value="bZIP_YAP"/>
    <property type="match status" value="1"/>
</dbReference>
<accession>A0A5N6KUV5</accession>
<feature type="domain" description="BZIP" evidence="8">
    <location>
        <begin position="143"/>
        <end position="206"/>
    </location>
</feature>
<feature type="compositionally biased region" description="Basic and acidic residues" evidence="7">
    <location>
        <begin position="159"/>
        <end position="169"/>
    </location>
</feature>
<dbReference type="Pfam" id="PF08159">
    <property type="entry name" value="NUC153"/>
    <property type="match status" value="1"/>
</dbReference>
<feature type="compositionally biased region" description="Basic and acidic residues" evidence="7">
    <location>
        <begin position="1437"/>
        <end position="1453"/>
    </location>
</feature>
<comment type="similarity">
    <text evidence="3">Belongs to the WD repeat NOL10/ENP2 family.</text>
</comment>
<organism evidence="9 10">
    <name type="scientific">Carpinus fangiana</name>
    <dbReference type="NCBI Taxonomy" id="176857"/>
    <lineage>
        <taxon>Eukaryota</taxon>
        <taxon>Viridiplantae</taxon>
        <taxon>Streptophyta</taxon>
        <taxon>Embryophyta</taxon>
        <taxon>Tracheophyta</taxon>
        <taxon>Spermatophyta</taxon>
        <taxon>Magnoliopsida</taxon>
        <taxon>eudicotyledons</taxon>
        <taxon>Gunneridae</taxon>
        <taxon>Pentapetalae</taxon>
        <taxon>rosids</taxon>
        <taxon>fabids</taxon>
        <taxon>Fagales</taxon>
        <taxon>Betulaceae</taxon>
        <taxon>Carpinus</taxon>
    </lineage>
</organism>
<gene>
    <name evidence="9" type="ORF">FH972_023207</name>
</gene>
<evidence type="ECO:0000256" key="3">
    <source>
        <dbReference type="ARBA" id="ARBA00005264"/>
    </source>
</evidence>
<dbReference type="Proteomes" id="UP000327013">
    <property type="component" value="Unassembled WGS sequence"/>
</dbReference>
<evidence type="ECO:0000256" key="5">
    <source>
        <dbReference type="ARBA" id="ARBA00022737"/>
    </source>
</evidence>
<dbReference type="SUPFAM" id="SSF111430">
    <property type="entry name" value="YAP1 redox domain"/>
    <property type="match status" value="1"/>
</dbReference>
<feature type="compositionally biased region" description="Low complexity" evidence="7">
    <location>
        <begin position="217"/>
        <end position="229"/>
    </location>
</feature>
<proteinExistence type="inferred from homology"/>
<dbReference type="SUPFAM" id="SSF57959">
    <property type="entry name" value="Leucine zipper domain"/>
    <property type="match status" value="1"/>
</dbReference>
<evidence type="ECO:0000256" key="1">
    <source>
        <dbReference type="ARBA" id="ARBA00004496"/>
    </source>
</evidence>
<keyword evidence="10" id="KW-1185">Reference proteome</keyword>
<dbReference type="PROSITE" id="PS00036">
    <property type="entry name" value="BZIP_BASIC"/>
    <property type="match status" value="1"/>
</dbReference>
<dbReference type="InterPro" id="IPR015943">
    <property type="entry name" value="WD40/YVTN_repeat-like_dom_sf"/>
</dbReference>
<dbReference type="GO" id="GO:0032040">
    <property type="term" value="C:small-subunit processome"/>
    <property type="evidence" value="ECO:0007669"/>
    <property type="project" value="TreeGrafter"/>
</dbReference>
<dbReference type="Gene3D" id="1.20.5.170">
    <property type="match status" value="1"/>
</dbReference>
<evidence type="ECO:0000256" key="7">
    <source>
        <dbReference type="SAM" id="MobiDB-lite"/>
    </source>
</evidence>
<keyword evidence="5" id="KW-0677">Repeat</keyword>
<dbReference type="GO" id="GO:0003700">
    <property type="term" value="F:DNA-binding transcription factor activity"/>
    <property type="evidence" value="ECO:0007669"/>
    <property type="project" value="InterPro"/>
</dbReference>
<evidence type="ECO:0000313" key="10">
    <source>
        <dbReference type="Proteomes" id="UP000327013"/>
    </source>
</evidence>
<reference evidence="9 10" key="1">
    <citation type="submission" date="2019-06" db="EMBL/GenBank/DDBJ databases">
        <title>A chromosomal-level reference genome of Carpinus fangiana (Coryloideae, Betulaceae).</title>
        <authorList>
            <person name="Yang X."/>
            <person name="Wang Z."/>
            <person name="Zhang L."/>
            <person name="Hao G."/>
            <person name="Liu J."/>
            <person name="Yang Y."/>
        </authorList>
    </citation>
    <scope>NUCLEOTIDE SEQUENCE [LARGE SCALE GENOMIC DNA]</scope>
    <source>
        <strain evidence="9">Cfa_2016G</strain>
        <tissue evidence="9">Leaf</tissue>
    </source>
</reference>
<dbReference type="InterPro" id="IPR013910">
    <property type="entry name" value="TF_PAP1"/>
</dbReference>
<dbReference type="OrthoDB" id="273340at2759"/>
<sequence>MAATQQQQWPVLGPEERKLLLAALNSNKTVDSTAAQQPAQNIDTTTNGVNPAALDASVLDASAGLDFDDSTFPDFNADTSFDLGFDPNDTLNDFSQESSPDGESGEKRKSPDDDDDDEHGDIKRRDSEDSKQAKKPGRKPLTSEPTTKRKAQNRAAQRAFRERKEKHLKDLEQKVLDLEKASESANHENGLLRAQVDRLVEELKAYRRRISQGAGSGPSPVNASAPSSNFDFDFPRFGALPETYFPGAKGSSTGSSPAVSGPSPHSSSARPTPGSLGSAQQLNGGAPDAINNIFTDGFFDTIDRNQFGNNATNSTRTTSPEALFDFTSTGNRSTTTSQSRHMSQSNTSQSNSPSVSSMSQKDPSSSCCTSPESSTQSPNMQRDKEPQPQTVYRNGFIDDRSAPVNNTATDFNFDWLATQNGGQFDPVLFGDYRESQAAVVGEGDFSGGFFEESLPFPDYNDSFNFNMSTPQTVPAPIQSKPSLLDQVAASREGDDAEDAKKLHERCTQQKGDEQKAMMTAHKICGDFDIDSLCTELSAKARCTESGVAVPKQDVEAALWRLAGADEGMPRTVEAAKALMQRSQQANGGAKRALELGVHKLTESPSTNVCFSPKHELQHVGQEKSSMTLQLISSLGAAMSSSWFYVHPLNSHNERHRASSIEHRTYIPLIISPHPQKSSQKFAEHKLVWSTQPRDHAYAPAAMKLSNPSAVPVYTISGSSTARPLPEWLVRKRKRSLKTDPEYANRIELLQDFEFEEASQCVRVSEDGEWVVSTGTYKPQIHVHYLPHLSLSYARHTDALNQKFELLGSGYEKQLHLQGDRTLQFHTPGGCHYTTRIPRYGRDLVYDRRSAEALVPAVGVDADGMGEVYRLNLELGRFMKSYAVDVGGDDFTSSGGGALQGGIRTGAVNTAAVAEHSHGLCAFGTSIGTVEFWDPRARGRVGILAPSINASVLGDEAEQRTEITALEFAPQGLSIAAGDSNGIINLYDLRSPLPLLKKDQGYGFPIQTLTFLSTPSASSRMSSSSSDPKILSADKRIIKIWDQQTGAPWTSVEPAVDLHDVTWCRDSGMLLTANEGRQQHSFFIPQLGPAPKWCAFLDNLVEEMAEDADDPAAFTSAAGGRKAGEVYDNYKFVTLAQLKTLNLEHLIGRSGLLRPYMHGFFVAQQLYEEARLISNPEAWVEQRQKSIRAKIEKERESRIRGGKGKEAAKKVKVNRALAERLIERDEKNERRKAKRALKKAAEDDAGDTAEQAMDVDAAPEKQPDDDDNDEPQGERSTLLTDPRFARLFEDEDFAVDESSYEFRALNPSTIPSRTAARGLTAAQEEALSDAAADSDSASASDSSSDDDDAAATSARRPRQRPAAPSKDTTFSTPAYRKAGHERQQKRGTGISATTRPRMAVSLAPMGAAARPANMRRDKSFGARVREGLREGGAGGEQRGGRRREGAPVVGEREVTFSVGRGGPKGRREGGASGRPNKFAANGGGGGEGERRGKRRSASNNAFRGL</sequence>
<dbReference type="Pfam" id="PF08601">
    <property type="entry name" value="PAP1"/>
    <property type="match status" value="2"/>
</dbReference>
<feature type="compositionally biased region" description="Polar residues" evidence="7">
    <location>
        <begin position="89"/>
        <end position="101"/>
    </location>
</feature>
<dbReference type="SUPFAM" id="SSF50978">
    <property type="entry name" value="WD40 repeat-like"/>
    <property type="match status" value="1"/>
</dbReference>
<feature type="region of interest" description="Disordered" evidence="7">
    <location>
        <begin position="64"/>
        <end position="169"/>
    </location>
</feature>
<feature type="compositionally biased region" description="Low complexity" evidence="7">
    <location>
        <begin position="1349"/>
        <end position="1363"/>
    </location>
</feature>
<dbReference type="InterPro" id="IPR056551">
    <property type="entry name" value="Beta-prop_NOL10_N"/>
</dbReference>
<dbReference type="PANTHER" id="PTHR14927:SF0">
    <property type="entry name" value="NUCLEOLAR PROTEIN 10"/>
    <property type="match status" value="1"/>
</dbReference>
<dbReference type="InterPro" id="IPR040382">
    <property type="entry name" value="NOL10/Enp2"/>
</dbReference>
<dbReference type="InterPro" id="IPR012580">
    <property type="entry name" value="NUC153"/>
</dbReference>
<dbReference type="GO" id="GO:0005737">
    <property type="term" value="C:cytoplasm"/>
    <property type="evidence" value="ECO:0007669"/>
    <property type="project" value="UniProtKB-SubCell"/>
</dbReference>
<feature type="compositionally biased region" description="Basic and acidic residues" evidence="7">
    <location>
        <begin position="1189"/>
        <end position="1208"/>
    </location>
</feature>
<dbReference type="InterPro" id="IPR023167">
    <property type="entry name" value="Yap1_redox_dom_sf"/>
</dbReference>
<feature type="compositionally biased region" description="Basic and acidic residues" evidence="7">
    <location>
        <begin position="1413"/>
        <end position="1428"/>
    </location>
</feature>
<dbReference type="GO" id="GO:0034599">
    <property type="term" value="P:cellular response to oxidative stress"/>
    <property type="evidence" value="ECO:0007669"/>
    <property type="project" value="UniProtKB-ARBA"/>
</dbReference>
<dbReference type="Pfam" id="PF00170">
    <property type="entry name" value="bZIP_1"/>
    <property type="match status" value="1"/>
</dbReference>